<feature type="transmembrane region" description="Helical" evidence="1">
    <location>
        <begin position="98"/>
        <end position="120"/>
    </location>
</feature>
<keyword evidence="1" id="KW-0812">Transmembrane</keyword>
<evidence type="ECO:0000256" key="1">
    <source>
        <dbReference type="SAM" id="Phobius"/>
    </source>
</evidence>
<keyword evidence="1" id="KW-0472">Membrane</keyword>
<dbReference type="AlphaFoldDB" id="A0A7J7JV30"/>
<organism evidence="2 3">
    <name type="scientific">Bugula neritina</name>
    <name type="common">Brown bryozoan</name>
    <name type="synonym">Sertularia neritina</name>
    <dbReference type="NCBI Taxonomy" id="10212"/>
    <lineage>
        <taxon>Eukaryota</taxon>
        <taxon>Metazoa</taxon>
        <taxon>Spiralia</taxon>
        <taxon>Lophotrochozoa</taxon>
        <taxon>Bryozoa</taxon>
        <taxon>Gymnolaemata</taxon>
        <taxon>Cheilostomatida</taxon>
        <taxon>Flustrina</taxon>
        <taxon>Buguloidea</taxon>
        <taxon>Bugulidae</taxon>
        <taxon>Bugula</taxon>
    </lineage>
</organism>
<proteinExistence type="predicted"/>
<keyword evidence="1" id="KW-1133">Transmembrane helix</keyword>
<evidence type="ECO:0000313" key="3">
    <source>
        <dbReference type="Proteomes" id="UP000593567"/>
    </source>
</evidence>
<name>A0A7J7JV30_BUGNE</name>
<protein>
    <submittedName>
        <fullName evidence="2">Uncharacterized protein</fullName>
    </submittedName>
</protein>
<dbReference type="EMBL" id="VXIV02001852">
    <property type="protein sequence ID" value="KAF6029158.1"/>
    <property type="molecule type" value="Genomic_DNA"/>
</dbReference>
<gene>
    <name evidence="2" type="ORF">EB796_012555</name>
</gene>
<keyword evidence="3" id="KW-1185">Reference proteome</keyword>
<evidence type="ECO:0000313" key="2">
    <source>
        <dbReference type="EMBL" id="KAF6029158.1"/>
    </source>
</evidence>
<dbReference type="Proteomes" id="UP000593567">
    <property type="component" value="Unassembled WGS sequence"/>
</dbReference>
<comment type="caution">
    <text evidence="2">The sequence shown here is derived from an EMBL/GenBank/DDBJ whole genome shotgun (WGS) entry which is preliminary data.</text>
</comment>
<sequence length="129" mass="14684">MTAGGFFTTYMPFWIRWMKYVSFISHGFYANLNVQYSGTRIRCNSERSAYSSCQGISSASNSVNQSAFSPTNQSEVIKYISTEELLTTNTLAADGWTMYHHILVLIGYAVLLKTITYLLLRFVRKPHLS</sequence>
<accession>A0A7J7JV30</accession>
<reference evidence="2" key="1">
    <citation type="submission" date="2020-06" db="EMBL/GenBank/DDBJ databases">
        <title>Draft genome of Bugula neritina, a colonial animal packing powerful symbionts and potential medicines.</title>
        <authorList>
            <person name="Rayko M."/>
        </authorList>
    </citation>
    <scope>NUCLEOTIDE SEQUENCE [LARGE SCALE GENOMIC DNA]</scope>
    <source>
        <strain evidence="2">Kwan_BN1</strain>
    </source>
</reference>